<organism evidence="12 13">
    <name type="scientific">Callorhinus ursinus</name>
    <name type="common">Northern fur seal</name>
    <dbReference type="NCBI Taxonomy" id="34884"/>
    <lineage>
        <taxon>Eukaryota</taxon>
        <taxon>Metazoa</taxon>
        <taxon>Chordata</taxon>
        <taxon>Craniata</taxon>
        <taxon>Vertebrata</taxon>
        <taxon>Euteleostomi</taxon>
        <taxon>Mammalia</taxon>
        <taxon>Eutheria</taxon>
        <taxon>Laurasiatheria</taxon>
        <taxon>Carnivora</taxon>
        <taxon>Caniformia</taxon>
        <taxon>Pinnipedia</taxon>
        <taxon>Otariidae</taxon>
        <taxon>Callorhinus</taxon>
    </lineage>
</organism>
<evidence type="ECO:0000256" key="2">
    <source>
        <dbReference type="ARBA" id="ARBA00022723"/>
    </source>
</evidence>
<dbReference type="Gene3D" id="1.20.920.10">
    <property type="entry name" value="Bromodomain-like"/>
    <property type="match status" value="1"/>
</dbReference>
<dbReference type="SUPFAM" id="SSF57903">
    <property type="entry name" value="FYVE/PHD zinc finger"/>
    <property type="match status" value="1"/>
</dbReference>
<dbReference type="InterPro" id="IPR001487">
    <property type="entry name" value="Bromodomain"/>
</dbReference>
<dbReference type="InterPro" id="IPR010919">
    <property type="entry name" value="SAND-like_dom_sf"/>
</dbReference>
<dbReference type="GO" id="GO:0003677">
    <property type="term" value="F:DNA binding"/>
    <property type="evidence" value="ECO:0007669"/>
    <property type="project" value="UniProtKB-KW"/>
</dbReference>
<dbReference type="SUPFAM" id="SSF63763">
    <property type="entry name" value="SAND domain-like"/>
    <property type="match status" value="1"/>
</dbReference>
<dbReference type="InterPro" id="IPR019787">
    <property type="entry name" value="Znf_PHD-finger"/>
</dbReference>
<dbReference type="CDD" id="cd05501">
    <property type="entry name" value="Bromo_SP100C_like"/>
    <property type="match status" value="1"/>
</dbReference>
<evidence type="ECO:0000256" key="1">
    <source>
        <dbReference type="ARBA" id="ARBA00022553"/>
    </source>
</evidence>
<dbReference type="Proteomes" id="UP000286641">
    <property type="component" value="Unplaced"/>
</dbReference>
<feature type="compositionally biased region" description="Polar residues" evidence="8">
    <location>
        <begin position="198"/>
        <end position="218"/>
    </location>
</feature>
<evidence type="ECO:0000256" key="6">
    <source>
        <dbReference type="ARBA" id="ARBA00023125"/>
    </source>
</evidence>
<feature type="domain" description="PHD-type" evidence="9">
    <location>
        <begin position="611"/>
        <end position="656"/>
    </location>
</feature>
<dbReference type="GeneID" id="112837669"/>
<accession>A0A3Q7QHA7</accession>
<dbReference type="CTD" id="3431"/>
<dbReference type="InterPro" id="IPR019786">
    <property type="entry name" value="Zinc_finger_PHD-type_CS"/>
</dbReference>
<feature type="domain" description="SAND" evidence="10">
    <location>
        <begin position="516"/>
        <end position="597"/>
    </location>
</feature>
<dbReference type="InterPro" id="IPR004865">
    <property type="entry name" value="HSR_dom"/>
</dbReference>
<dbReference type="InterPro" id="IPR043563">
    <property type="entry name" value="Sp110/Sp140/Sp140L-like"/>
</dbReference>
<keyword evidence="12" id="KW-1185">Reference proteome</keyword>
<keyword evidence="2" id="KW-0479">Metal-binding</keyword>
<gene>
    <name evidence="13" type="primary">SP110</name>
</gene>
<dbReference type="Pfam" id="PF03172">
    <property type="entry name" value="HSR"/>
    <property type="match status" value="1"/>
</dbReference>
<dbReference type="SMART" id="SM00249">
    <property type="entry name" value="PHD"/>
    <property type="match status" value="1"/>
</dbReference>
<dbReference type="GO" id="GO:0008270">
    <property type="term" value="F:zinc ion binding"/>
    <property type="evidence" value="ECO:0007669"/>
    <property type="project" value="UniProtKB-KW"/>
</dbReference>
<dbReference type="PROSITE" id="PS51414">
    <property type="entry name" value="HSR"/>
    <property type="match status" value="1"/>
</dbReference>
<dbReference type="PROSITE" id="PS50864">
    <property type="entry name" value="SAND"/>
    <property type="match status" value="1"/>
</dbReference>
<dbReference type="InterPro" id="IPR011011">
    <property type="entry name" value="Znf_FYVE_PHD"/>
</dbReference>
<dbReference type="InterPro" id="IPR030411">
    <property type="entry name" value="Sp140_Bromo"/>
</dbReference>
<evidence type="ECO:0000259" key="11">
    <source>
        <dbReference type="PROSITE" id="PS51414"/>
    </source>
</evidence>
<evidence type="ECO:0000256" key="8">
    <source>
        <dbReference type="SAM" id="MobiDB-lite"/>
    </source>
</evidence>
<dbReference type="FunFam" id="1.20.920.10:FF:000028">
    <property type="entry name" value="Nuclear autoantigen Sp-100"/>
    <property type="match status" value="1"/>
</dbReference>
<evidence type="ECO:0000256" key="7">
    <source>
        <dbReference type="PROSITE-ProRule" id="PRU00146"/>
    </source>
</evidence>
<dbReference type="GO" id="GO:0000981">
    <property type="term" value="F:DNA-binding transcription factor activity, RNA polymerase II-specific"/>
    <property type="evidence" value="ECO:0007669"/>
    <property type="project" value="TreeGrafter"/>
</dbReference>
<dbReference type="InterPro" id="IPR013083">
    <property type="entry name" value="Znf_RING/FYVE/PHD"/>
</dbReference>
<keyword evidence="5" id="KW-0103">Bromodomain</keyword>
<keyword evidence="3 7" id="KW-0863">Zinc-finger</keyword>
<evidence type="ECO:0000259" key="9">
    <source>
        <dbReference type="PROSITE" id="PS50016"/>
    </source>
</evidence>
<keyword evidence="1" id="KW-0597">Phosphoprotein</keyword>
<dbReference type="InterPro" id="IPR001965">
    <property type="entry name" value="Znf_PHD"/>
</dbReference>
<feature type="compositionally biased region" description="Basic residues" evidence="8">
    <location>
        <begin position="418"/>
        <end position="427"/>
    </location>
</feature>
<proteinExistence type="predicted"/>
<feature type="compositionally biased region" description="Basic residues" evidence="8">
    <location>
        <begin position="275"/>
        <end position="308"/>
    </location>
</feature>
<dbReference type="GO" id="GO:0005634">
    <property type="term" value="C:nucleus"/>
    <property type="evidence" value="ECO:0007669"/>
    <property type="project" value="InterPro"/>
</dbReference>
<evidence type="ECO:0000313" key="12">
    <source>
        <dbReference type="Proteomes" id="UP000286641"/>
    </source>
</evidence>
<evidence type="ECO:0000313" key="13">
    <source>
        <dbReference type="RefSeq" id="XP_025745920.1"/>
    </source>
</evidence>
<evidence type="ECO:0000256" key="5">
    <source>
        <dbReference type="ARBA" id="ARBA00023117"/>
    </source>
</evidence>
<dbReference type="CDD" id="cd15541">
    <property type="entry name" value="PHD_TIF1_like"/>
    <property type="match status" value="1"/>
</dbReference>
<feature type="region of interest" description="Disordered" evidence="8">
    <location>
        <begin position="171"/>
        <end position="481"/>
    </location>
</feature>
<keyword evidence="6" id="KW-0238">DNA-binding</keyword>
<dbReference type="PANTHER" id="PTHR46386:SF7">
    <property type="entry name" value="SP110 NUCLEAR BODY PROTEIN"/>
    <property type="match status" value="1"/>
</dbReference>
<name>A0A3Q7QHA7_CALUR</name>
<evidence type="ECO:0000259" key="10">
    <source>
        <dbReference type="PROSITE" id="PS50864"/>
    </source>
</evidence>
<dbReference type="SMART" id="SM00297">
    <property type="entry name" value="BROMO"/>
    <property type="match status" value="1"/>
</dbReference>
<dbReference type="PROSITE" id="PS50016">
    <property type="entry name" value="ZF_PHD_2"/>
    <property type="match status" value="1"/>
</dbReference>
<dbReference type="SMART" id="SM00258">
    <property type="entry name" value="SAND"/>
    <property type="match status" value="1"/>
</dbReference>
<dbReference type="InParanoid" id="A0A3Q7QHA7"/>
<dbReference type="RefSeq" id="XP_025745920.1">
    <property type="nucleotide sequence ID" value="XM_025890135.1"/>
</dbReference>
<feature type="compositionally biased region" description="Basic and acidic residues" evidence="8">
    <location>
        <begin position="433"/>
        <end position="442"/>
    </location>
</feature>
<reference evidence="13" key="2">
    <citation type="submission" date="2025-08" db="UniProtKB">
        <authorList>
            <consortium name="RefSeq"/>
        </authorList>
    </citation>
    <scope>IDENTIFICATION</scope>
    <source>
        <tissue evidence="13">Blood</tissue>
    </source>
</reference>
<keyword evidence="4" id="KW-0862">Zinc</keyword>
<evidence type="ECO:0000256" key="4">
    <source>
        <dbReference type="ARBA" id="ARBA00022833"/>
    </source>
</evidence>
<dbReference type="Gene3D" id="3.10.390.10">
    <property type="entry name" value="SAND domain-like"/>
    <property type="match status" value="1"/>
</dbReference>
<dbReference type="SUPFAM" id="SSF47370">
    <property type="entry name" value="Bromodomain"/>
    <property type="match status" value="1"/>
</dbReference>
<sequence>MWQSTDFLFHPLPSPCCSLSLPGGIPGPAPGPGKGQEQVADPASRMFTMTSALEEALLQHFVYQKLEIAYAIYKPFPFLEGLRDSSFITETIYRESMEACRNQVPVPRVVYNILTHLEKTSNLSFLEMLFSRINLREYPNLMMILKGFRSVVNSYGGWNRAALTLLEPPANPGGGRSLPTLLPLPPPQSHPPHAPSVTEPSASTQHSTEITGEPSSPSDPAVALPRTTQEGRITPEDSQEIPSTAPDTVQVITDDSPEPNDPKELQEASSTPPNKKGKKRKRSIWSTPKKRHQKKRLPKGRTSPRHRSQEKLQVVDQATQRKDDSPSKSNVMTSVQKASTECAQTSGPEETSDDSSAMNEEKRPQEPSSTPPSVLRDPTNNGNKPSLGKSPGEKRKRTEKYNPPSSKRRQENKLPRTSPRHRIQKKLHVVDQTTERKDDSTRNSKIMTRAQKARTECVQTSGPKEKKREKNVSSSSTRRCQKNILPKELRERKIHEGDRMKNEQHYTLLLSEKAKDETVDFLSPELPVTCGEAKGILYKEKLKQGSSEKCIRNEAGVWFTPKEFEIEGKRANTRKWKQSVHCRGKTLEELLKKGLLLCPPRISVKREWENSKDCEVCRRGGPLVCCDTCPRAFHEDCHIPSAEERSPWSCTFCKIKESSGRQQCHGESEVLERQMQPEEQLKCEFLLLKAYCHPQSSFFAETPPNIRDYGEPFKEAMWLDLVKERLTEKVYTVAWFVRDMRLIFRNHKTFYKTSDFGQIGLDLEAEFEKDLKEVFIFCKAKENSFQTL</sequence>
<protein>
    <submittedName>
        <fullName evidence="13">Sp110 nuclear body protein isoform X1</fullName>
    </submittedName>
</protein>
<dbReference type="InterPro" id="IPR036427">
    <property type="entry name" value="Bromodomain-like_sf"/>
</dbReference>
<feature type="compositionally biased region" description="Polar residues" evidence="8">
    <location>
        <begin position="240"/>
        <end position="253"/>
    </location>
</feature>
<feature type="compositionally biased region" description="Polar residues" evidence="8">
    <location>
        <begin position="366"/>
        <end position="384"/>
    </location>
</feature>
<dbReference type="AlphaFoldDB" id="A0A3Q7QHA7"/>
<dbReference type="PROSITE" id="PS01359">
    <property type="entry name" value="ZF_PHD_1"/>
    <property type="match status" value="1"/>
</dbReference>
<evidence type="ECO:0000256" key="3">
    <source>
        <dbReference type="ARBA" id="ARBA00022771"/>
    </source>
</evidence>
<dbReference type="Pfam" id="PF00628">
    <property type="entry name" value="PHD"/>
    <property type="match status" value="1"/>
</dbReference>
<dbReference type="InterPro" id="IPR000770">
    <property type="entry name" value="SAND_dom"/>
</dbReference>
<reference key="1">
    <citation type="submission" date="2019-01" db="UniProtKB">
        <authorList>
            <consortium name="RefSeq"/>
        </authorList>
    </citation>
    <scope>IDENTIFICATION</scope>
</reference>
<dbReference type="PANTHER" id="PTHR46386">
    <property type="entry name" value="NUCLEAR BODY PROTEIN SP140"/>
    <property type="match status" value="1"/>
</dbReference>
<feature type="compositionally biased region" description="Pro residues" evidence="8">
    <location>
        <begin position="182"/>
        <end position="194"/>
    </location>
</feature>
<dbReference type="Pfam" id="PF01342">
    <property type="entry name" value="SAND"/>
    <property type="match status" value="1"/>
</dbReference>
<feature type="compositionally biased region" description="Polar residues" evidence="8">
    <location>
        <begin position="327"/>
        <end position="358"/>
    </location>
</feature>
<feature type="domain" description="HSR" evidence="11">
    <location>
        <begin position="36"/>
        <end position="153"/>
    </location>
</feature>
<dbReference type="Gene3D" id="3.30.40.10">
    <property type="entry name" value="Zinc/RING finger domain, C3HC4 (zinc finger)"/>
    <property type="match status" value="1"/>
</dbReference>